<proteinExistence type="predicted"/>
<evidence type="ECO:0000313" key="1">
    <source>
        <dbReference type="EMBL" id="ASS76287.1"/>
    </source>
</evidence>
<sequence>MVKSVLNVEAVKQSRQQGKIEGKIEGKLEGKLEDLLKILAAKKFAKDEIVTKVTHEKDSERLSEWVVAAATLTDYAEFKRVVIGCE</sequence>
<keyword evidence="2" id="KW-1185">Reference proteome</keyword>
<reference evidence="1 2" key="1">
    <citation type="journal article" date="2015" name="Int. J. Syst. Evol. Microbiol.">
        <title>Tumebacillus algifaecis sp. nov., isolated from decomposing algal scum.</title>
        <authorList>
            <person name="Wu Y.F."/>
            <person name="Zhang B."/>
            <person name="Xing P."/>
            <person name="Wu Q.L."/>
            <person name="Liu S.J."/>
        </authorList>
    </citation>
    <scope>NUCLEOTIDE SEQUENCE [LARGE SCALE GENOMIC DNA]</scope>
    <source>
        <strain evidence="1 2">THMBR28</strain>
    </source>
</reference>
<dbReference type="KEGG" id="tab:CIG75_15935"/>
<organism evidence="1 2">
    <name type="scientific">Tumebacillus algifaecis</name>
    <dbReference type="NCBI Taxonomy" id="1214604"/>
    <lineage>
        <taxon>Bacteria</taxon>
        <taxon>Bacillati</taxon>
        <taxon>Bacillota</taxon>
        <taxon>Bacilli</taxon>
        <taxon>Bacillales</taxon>
        <taxon>Alicyclobacillaceae</taxon>
        <taxon>Tumebacillus</taxon>
    </lineage>
</organism>
<gene>
    <name evidence="1" type="ORF">CIG75_15935</name>
</gene>
<dbReference type="Proteomes" id="UP000214688">
    <property type="component" value="Chromosome"/>
</dbReference>
<accession>A0A223D4B0</accession>
<dbReference type="RefSeq" id="WP_094237520.1">
    <property type="nucleotide sequence ID" value="NZ_CP022657.1"/>
</dbReference>
<dbReference type="EMBL" id="CP022657">
    <property type="protein sequence ID" value="ASS76287.1"/>
    <property type="molecule type" value="Genomic_DNA"/>
</dbReference>
<evidence type="ECO:0000313" key="2">
    <source>
        <dbReference type="Proteomes" id="UP000214688"/>
    </source>
</evidence>
<dbReference type="AlphaFoldDB" id="A0A223D4B0"/>
<protein>
    <submittedName>
        <fullName evidence="1">Uncharacterized protein</fullName>
    </submittedName>
</protein>
<name>A0A223D4B0_9BACL</name>